<evidence type="ECO:0000256" key="3">
    <source>
        <dbReference type="SAM" id="MobiDB-lite"/>
    </source>
</evidence>
<dbReference type="GeneID" id="105228862"/>
<dbReference type="GO" id="GO:0005737">
    <property type="term" value="C:cytoplasm"/>
    <property type="evidence" value="ECO:0007669"/>
    <property type="project" value="TreeGrafter"/>
</dbReference>
<dbReference type="GO" id="GO:0070578">
    <property type="term" value="C:RISC-loading complex"/>
    <property type="evidence" value="ECO:0007669"/>
    <property type="project" value="TreeGrafter"/>
</dbReference>
<dbReference type="InterPro" id="IPR014720">
    <property type="entry name" value="dsRBD_dom"/>
</dbReference>
<dbReference type="GO" id="GO:0030422">
    <property type="term" value="P:siRNA processing"/>
    <property type="evidence" value="ECO:0007669"/>
    <property type="project" value="TreeGrafter"/>
</dbReference>
<dbReference type="Gene3D" id="3.30.160.20">
    <property type="match status" value="2"/>
</dbReference>
<evidence type="ECO:0000259" key="4">
    <source>
        <dbReference type="PROSITE" id="PS50137"/>
    </source>
</evidence>
<dbReference type="GO" id="GO:0016442">
    <property type="term" value="C:RISC complex"/>
    <property type="evidence" value="ECO:0007669"/>
    <property type="project" value="TreeGrafter"/>
</dbReference>
<dbReference type="Pfam" id="PF00035">
    <property type="entry name" value="dsrm"/>
    <property type="match status" value="1"/>
</dbReference>
<keyword evidence="1 2" id="KW-0694">RNA-binding</keyword>
<dbReference type="AlphaFoldDB" id="A0A034WM60"/>
<sequence length="402" mass="45385">MNRSRRPPQKRNFVSGGIYNPQQSYIDQQGNQGTQYQRRQNQNYDNKNIRNENTHQEQQENKAQEQQRYENTQPPPLEPPPQPPQMEEDPAEEEDVKVEDSGLYDESGKLQYKNIFRTRKKSSVRAKEKKIRQNRQLRKTLIPKNALMVLNEVVGLTISEFTITTASGGGFVAVVTVNDKQYEGKGHSKIAAKNSASEKALRDYVLEKMREKPRLRKSSVNNDESMEMAVDAPNESVSENGEDGQQDNSGTSAQIDDVPMVNLASFAIFKLFTEWENEGYVVPELRVAHPPQTGSGNDSTNGDGNPQFKPPKAAPIRSELPNNWESIHPSTLLCMMRPGLQYREIGTVGDPPNVLQRMGVTVDEVDYESSGRSKKTARRNVAVCVLNELFGTNFVKEPPFEE</sequence>
<reference evidence="5" key="1">
    <citation type="journal article" date="2014" name="BMC Genomics">
        <title>Characterizing the developmental transcriptome of the oriental fruit fly, Bactrocera dorsalis (Diptera: Tephritidae) through comparative genomic analysis with Drosophila melanogaster utilizing modENCODE datasets.</title>
        <authorList>
            <person name="Geib S.M."/>
            <person name="Calla B."/>
            <person name="Hall B."/>
            <person name="Hou S."/>
            <person name="Manoukis N.C."/>
        </authorList>
    </citation>
    <scope>NUCLEOTIDE SEQUENCE</scope>
    <source>
        <strain evidence="5">Punador</strain>
    </source>
</reference>
<accession>A0A034WM60</accession>
<dbReference type="OrthoDB" id="6363432at2759"/>
<dbReference type="KEGG" id="bdr:105228862"/>
<feature type="region of interest" description="Disordered" evidence="3">
    <location>
        <begin position="212"/>
        <end position="256"/>
    </location>
</feature>
<dbReference type="GO" id="GO:0003725">
    <property type="term" value="F:double-stranded RNA binding"/>
    <property type="evidence" value="ECO:0007669"/>
    <property type="project" value="TreeGrafter"/>
</dbReference>
<evidence type="ECO:0000256" key="2">
    <source>
        <dbReference type="PROSITE-ProRule" id="PRU00266"/>
    </source>
</evidence>
<feature type="compositionally biased region" description="Low complexity" evidence="3">
    <location>
        <begin position="293"/>
        <end position="305"/>
    </location>
</feature>
<dbReference type="EMBL" id="GAKP01004079">
    <property type="protein sequence ID" value="JAC54873.1"/>
    <property type="molecule type" value="Transcribed_RNA"/>
</dbReference>
<feature type="compositionally biased region" description="Acidic residues" evidence="3">
    <location>
        <begin position="86"/>
        <end position="97"/>
    </location>
</feature>
<feature type="compositionally biased region" description="Basic and acidic residues" evidence="3">
    <location>
        <begin position="47"/>
        <end position="68"/>
    </location>
</feature>
<evidence type="ECO:0000313" key="5">
    <source>
        <dbReference type="EMBL" id="JAC54873.1"/>
    </source>
</evidence>
<feature type="domain" description="DRBM" evidence="4">
    <location>
        <begin position="171"/>
        <end position="206"/>
    </location>
</feature>
<dbReference type="InterPro" id="IPR051247">
    <property type="entry name" value="RLC_Component"/>
</dbReference>
<name>A0A034WM60_BACDO</name>
<proteinExistence type="predicted"/>
<gene>
    <name evidence="5" type="primary">RED1</name>
</gene>
<dbReference type="PROSITE" id="PS50137">
    <property type="entry name" value="DS_RBD"/>
    <property type="match status" value="1"/>
</dbReference>
<feature type="compositionally biased region" description="Pro residues" evidence="3">
    <location>
        <begin position="73"/>
        <end position="84"/>
    </location>
</feature>
<dbReference type="SMART" id="SM00358">
    <property type="entry name" value="DSRM"/>
    <property type="match status" value="2"/>
</dbReference>
<dbReference type="GO" id="GO:0070920">
    <property type="term" value="P:regulation of regulatory ncRNA processing"/>
    <property type="evidence" value="ECO:0007669"/>
    <property type="project" value="TreeGrafter"/>
</dbReference>
<protein>
    <submittedName>
        <fullName evidence="5">Double-stranded RNA-specific editase 1</fullName>
    </submittedName>
</protein>
<organism evidence="5">
    <name type="scientific">Bactrocera dorsalis</name>
    <name type="common">Oriental fruit fly</name>
    <name type="synonym">Dacus dorsalis</name>
    <dbReference type="NCBI Taxonomy" id="27457"/>
    <lineage>
        <taxon>Eukaryota</taxon>
        <taxon>Metazoa</taxon>
        <taxon>Ecdysozoa</taxon>
        <taxon>Arthropoda</taxon>
        <taxon>Hexapoda</taxon>
        <taxon>Insecta</taxon>
        <taxon>Pterygota</taxon>
        <taxon>Neoptera</taxon>
        <taxon>Endopterygota</taxon>
        <taxon>Diptera</taxon>
        <taxon>Brachycera</taxon>
        <taxon>Muscomorpha</taxon>
        <taxon>Tephritoidea</taxon>
        <taxon>Tephritidae</taxon>
        <taxon>Bactrocera</taxon>
        <taxon>Bactrocera</taxon>
    </lineage>
</organism>
<dbReference type="SUPFAM" id="SSF54768">
    <property type="entry name" value="dsRNA-binding domain-like"/>
    <property type="match status" value="2"/>
</dbReference>
<evidence type="ECO:0000256" key="1">
    <source>
        <dbReference type="ARBA" id="ARBA00022884"/>
    </source>
</evidence>
<dbReference type="GO" id="GO:0005634">
    <property type="term" value="C:nucleus"/>
    <property type="evidence" value="ECO:0007669"/>
    <property type="project" value="TreeGrafter"/>
</dbReference>
<dbReference type="RefSeq" id="XP_019846809.2">
    <property type="nucleotide sequence ID" value="XM_019991250.3"/>
</dbReference>
<dbReference type="GO" id="GO:0035197">
    <property type="term" value="F:siRNA binding"/>
    <property type="evidence" value="ECO:0007669"/>
    <property type="project" value="TreeGrafter"/>
</dbReference>
<feature type="region of interest" description="Disordered" evidence="3">
    <location>
        <begin position="287"/>
        <end position="322"/>
    </location>
</feature>
<feature type="compositionally biased region" description="Low complexity" evidence="3">
    <location>
        <begin position="27"/>
        <end position="46"/>
    </location>
</feature>
<dbReference type="PANTHER" id="PTHR46205:SF5">
    <property type="entry name" value="BLANKS-RELATED"/>
    <property type="match status" value="1"/>
</dbReference>
<dbReference type="PANTHER" id="PTHR46205">
    <property type="entry name" value="LOQUACIOUS, ISOFORM B"/>
    <property type="match status" value="1"/>
</dbReference>
<feature type="region of interest" description="Disordered" evidence="3">
    <location>
        <begin position="1"/>
        <end position="104"/>
    </location>
</feature>
<dbReference type="CTD" id="43981"/>